<evidence type="ECO:0000256" key="3">
    <source>
        <dbReference type="ARBA" id="ARBA00022553"/>
    </source>
</evidence>
<evidence type="ECO:0000256" key="5">
    <source>
        <dbReference type="ARBA" id="ARBA00022777"/>
    </source>
</evidence>
<dbReference type="InterPro" id="IPR000014">
    <property type="entry name" value="PAS"/>
</dbReference>
<feature type="transmembrane region" description="Helical" evidence="7">
    <location>
        <begin position="179"/>
        <end position="202"/>
    </location>
</feature>
<evidence type="ECO:0000256" key="7">
    <source>
        <dbReference type="SAM" id="Phobius"/>
    </source>
</evidence>
<evidence type="ECO:0000256" key="1">
    <source>
        <dbReference type="ARBA" id="ARBA00000085"/>
    </source>
</evidence>
<accession>A0A380ZSN3</accession>
<dbReference type="Gene3D" id="1.10.287.130">
    <property type="match status" value="1"/>
</dbReference>
<dbReference type="EC" id="2.7.13.3" evidence="2"/>
<dbReference type="PANTHER" id="PTHR43304:SF1">
    <property type="entry name" value="PAC DOMAIN-CONTAINING PROTEIN"/>
    <property type="match status" value="1"/>
</dbReference>
<dbReference type="RefSeq" id="WP_002664793.1">
    <property type="nucleotide sequence ID" value="NZ_UFTJ01000003.1"/>
</dbReference>
<dbReference type="Pfam" id="PF02518">
    <property type="entry name" value="HATPase_c"/>
    <property type="match status" value="1"/>
</dbReference>
<evidence type="ECO:0000256" key="6">
    <source>
        <dbReference type="SAM" id="Coils"/>
    </source>
</evidence>
<dbReference type="InterPro" id="IPR004358">
    <property type="entry name" value="Sig_transdc_His_kin-like_C"/>
</dbReference>
<dbReference type="SMART" id="SM00388">
    <property type="entry name" value="HisKA"/>
    <property type="match status" value="1"/>
</dbReference>
<evidence type="ECO:0000256" key="2">
    <source>
        <dbReference type="ARBA" id="ARBA00012438"/>
    </source>
</evidence>
<dbReference type="PRINTS" id="PR00344">
    <property type="entry name" value="BCTRLSENSOR"/>
</dbReference>
<feature type="domain" description="Histidine kinase" evidence="8">
    <location>
        <begin position="505"/>
        <end position="730"/>
    </location>
</feature>
<feature type="coiled-coil region" evidence="6">
    <location>
        <begin position="475"/>
        <end position="502"/>
    </location>
</feature>
<feature type="transmembrane region" description="Helical" evidence="7">
    <location>
        <begin position="12"/>
        <end position="32"/>
    </location>
</feature>
<keyword evidence="5" id="KW-0418">Kinase</keyword>
<dbReference type="InterPro" id="IPR036097">
    <property type="entry name" value="HisK_dim/P_sf"/>
</dbReference>
<sequence length="730" mass="85154">MKNRKTDQSTLLLTTLFVVASALIFFVLALTFNNLNETRKSNEIAQQSILIETSLNQLSNQLHLSELERTKNIHKKYSLQKQKNALLSSLNKAEKMLNEYRKEECSSEALHHHTLHYITLFTNYENTYEASSDTDILKKNKEISKTFKTIKKEINAIHKKEKDFQLLQHQRHLKKQDEIPFYISIFALISFPLLIFTFIYFLKKFHQQKKLNNQLNLSLETMKMAQETGQYGVWRWDVENDEIYFSEQIYAIMGYEPNGIHTSLGSIFSNIHPDDLAFFKNKMKNLAESGTTEAFNYRAFNAKNEIIHFQTVAKTHTNLQNKQFIIGISTDITKDIEHQLHLESTNATLMEKNKNLSIINEIFEEAEKIGKFGTWQWFADGNTYHFSDNLKRIYGYDIKDENITTEDLISRTCPEDLPLIHRKMKKMMSHTFILPFVYRIVRKTDGVVRYLSVNSKFIDDDPLIGNYLMVIVRDVTLDEQRQRKLEEQNRTLEENNKELEAFNYVASHDLQEPLRKIETFISRLEDKEKNNFSEFGQKYLSRISFSAKRMRKLIDDLLQFSRNTRVEQSFSLIDLNTVLENTKEELTATIKNKNATIHAGVLPKIHGIEFQIQQLFINIIGNSIKYAHPERNPEITITTKCVEVSLEHPYKNLAPGKYQQISFEDNGIGFDQQYADRIFKLFNRLHGKLEYEGTGIGLAICKKIVENHKGKIFAESTINQGAKFTVILPI</sequence>
<keyword evidence="7" id="KW-0812">Transmembrane</keyword>
<dbReference type="InterPro" id="IPR005467">
    <property type="entry name" value="His_kinase_dom"/>
</dbReference>
<keyword evidence="7" id="KW-0472">Membrane</keyword>
<keyword evidence="4 10" id="KW-0808">Transferase</keyword>
<dbReference type="InterPro" id="IPR036890">
    <property type="entry name" value="HATPase_C_sf"/>
</dbReference>
<comment type="catalytic activity">
    <reaction evidence="1">
        <text>ATP + protein L-histidine = ADP + protein N-phospho-L-histidine.</text>
        <dbReference type="EC" id="2.7.13.3"/>
    </reaction>
</comment>
<dbReference type="GO" id="GO:0000155">
    <property type="term" value="F:phosphorelay sensor kinase activity"/>
    <property type="evidence" value="ECO:0007669"/>
    <property type="project" value="InterPro"/>
</dbReference>
<dbReference type="SMART" id="SM00387">
    <property type="entry name" value="HATPase_c"/>
    <property type="match status" value="1"/>
</dbReference>
<dbReference type="SMART" id="SM00091">
    <property type="entry name" value="PAS"/>
    <property type="match status" value="1"/>
</dbReference>
<dbReference type="SUPFAM" id="SSF55785">
    <property type="entry name" value="PYP-like sensor domain (PAS domain)"/>
    <property type="match status" value="2"/>
</dbReference>
<evidence type="ECO:0000256" key="4">
    <source>
        <dbReference type="ARBA" id="ARBA00022679"/>
    </source>
</evidence>
<protein>
    <recommendedName>
        <fullName evidence="2">histidine kinase</fullName>
        <ecNumber evidence="2">2.7.13.3</ecNumber>
    </recommendedName>
</protein>
<dbReference type="InterPro" id="IPR003661">
    <property type="entry name" value="HisK_dim/P_dom"/>
</dbReference>
<dbReference type="Proteomes" id="UP000255515">
    <property type="component" value="Unassembled WGS sequence"/>
</dbReference>
<dbReference type="CDD" id="cd00130">
    <property type="entry name" value="PAS"/>
    <property type="match status" value="2"/>
</dbReference>
<dbReference type="Gene3D" id="3.30.450.20">
    <property type="entry name" value="PAS domain"/>
    <property type="match status" value="2"/>
</dbReference>
<dbReference type="AlphaFoldDB" id="A0A380ZSN3"/>
<keyword evidence="6" id="KW-0175">Coiled coil</keyword>
<reference evidence="10 11" key="1">
    <citation type="submission" date="2018-06" db="EMBL/GenBank/DDBJ databases">
        <authorList>
            <consortium name="Pathogen Informatics"/>
            <person name="Doyle S."/>
        </authorList>
    </citation>
    <scope>NUCLEOTIDE SEQUENCE [LARGE SCALE GENOMIC DNA]</scope>
    <source>
        <strain evidence="10 11">NCTC11661</strain>
    </source>
</reference>
<dbReference type="PROSITE" id="PS50112">
    <property type="entry name" value="PAS"/>
    <property type="match status" value="1"/>
</dbReference>
<dbReference type="InterPro" id="IPR013655">
    <property type="entry name" value="PAS_fold_3"/>
</dbReference>
<feature type="domain" description="PAS" evidence="9">
    <location>
        <begin position="218"/>
        <end position="290"/>
    </location>
</feature>
<keyword evidence="7" id="KW-1133">Transmembrane helix</keyword>
<organism evidence="10 11">
    <name type="scientific">Bergeyella zoohelcum</name>
    <dbReference type="NCBI Taxonomy" id="1015"/>
    <lineage>
        <taxon>Bacteria</taxon>
        <taxon>Pseudomonadati</taxon>
        <taxon>Bacteroidota</taxon>
        <taxon>Flavobacteriia</taxon>
        <taxon>Flavobacteriales</taxon>
        <taxon>Weeksellaceae</taxon>
        <taxon>Bergeyella</taxon>
    </lineage>
</organism>
<dbReference type="CDD" id="cd00082">
    <property type="entry name" value="HisKA"/>
    <property type="match status" value="1"/>
</dbReference>
<proteinExistence type="predicted"/>
<evidence type="ECO:0000313" key="11">
    <source>
        <dbReference type="Proteomes" id="UP000255515"/>
    </source>
</evidence>
<dbReference type="SUPFAM" id="SSF55874">
    <property type="entry name" value="ATPase domain of HSP90 chaperone/DNA topoisomerase II/histidine kinase"/>
    <property type="match status" value="1"/>
</dbReference>
<dbReference type="PANTHER" id="PTHR43304">
    <property type="entry name" value="PHYTOCHROME-LIKE PROTEIN CPH1"/>
    <property type="match status" value="1"/>
</dbReference>
<dbReference type="Pfam" id="PF08447">
    <property type="entry name" value="PAS_3"/>
    <property type="match status" value="1"/>
</dbReference>
<dbReference type="PROSITE" id="PS50109">
    <property type="entry name" value="HIS_KIN"/>
    <property type="match status" value="1"/>
</dbReference>
<dbReference type="EMBL" id="UFTJ01000003">
    <property type="protein sequence ID" value="SUV52343.1"/>
    <property type="molecule type" value="Genomic_DNA"/>
</dbReference>
<keyword evidence="3" id="KW-0597">Phosphoprotein</keyword>
<dbReference type="SUPFAM" id="SSF47384">
    <property type="entry name" value="Homodimeric domain of signal transducing histidine kinase"/>
    <property type="match status" value="1"/>
</dbReference>
<gene>
    <name evidence="10" type="primary">cph1</name>
    <name evidence="10" type="ORF">NCTC11661_01497</name>
</gene>
<dbReference type="InterPro" id="IPR035965">
    <property type="entry name" value="PAS-like_dom_sf"/>
</dbReference>
<dbReference type="InterPro" id="IPR052162">
    <property type="entry name" value="Sensor_kinase/Photoreceptor"/>
</dbReference>
<dbReference type="InterPro" id="IPR003594">
    <property type="entry name" value="HATPase_dom"/>
</dbReference>
<dbReference type="Pfam" id="PF00512">
    <property type="entry name" value="HisKA"/>
    <property type="match status" value="1"/>
</dbReference>
<evidence type="ECO:0000313" key="10">
    <source>
        <dbReference type="EMBL" id="SUV52343.1"/>
    </source>
</evidence>
<evidence type="ECO:0000259" key="8">
    <source>
        <dbReference type="PROSITE" id="PS50109"/>
    </source>
</evidence>
<dbReference type="Gene3D" id="3.30.565.10">
    <property type="entry name" value="Histidine kinase-like ATPase, C-terminal domain"/>
    <property type="match status" value="1"/>
</dbReference>
<name>A0A380ZSN3_9FLAO</name>
<evidence type="ECO:0000259" key="9">
    <source>
        <dbReference type="PROSITE" id="PS50112"/>
    </source>
</evidence>